<comment type="subcellular location">
    <subcellularLocation>
        <location evidence="1">Membrane</location>
        <topology evidence="1">Multi-pass membrane protein</topology>
    </subcellularLocation>
</comment>
<organism evidence="9 10">
    <name type="scientific">Pristionchus pacificus</name>
    <name type="common">Parasitic nematode worm</name>
    <dbReference type="NCBI Taxonomy" id="54126"/>
    <lineage>
        <taxon>Eukaryota</taxon>
        <taxon>Metazoa</taxon>
        <taxon>Ecdysozoa</taxon>
        <taxon>Nematoda</taxon>
        <taxon>Chromadorea</taxon>
        <taxon>Rhabditida</taxon>
        <taxon>Rhabditina</taxon>
        <taxon>Diplogasteromorpha</taxon>
        <taxon>Diplogasteroidea</taxon>
        <taxon>Neodiplogasteridae</taxon>
        <taxon>Pristionchus</taxon>
    </lineage>
</organism>
<dbReference type="GO" id="GO:0016323">
    <property type="term" value="C:basolateral plasma membrane"/>
    <property type="evidence" value="ECO:0000318"/>
    <property type="project" value="GO_Central"/>
</dbReference>
<evidence type="ECO:0000256" key="6">
    <source>
        <dbReference type="ARBA" id="ARBA00023136"/>
    </source>
</evidence>
<sequence length="262" mass="28711">MNDWISVTVGWGIALYLAASLGFRISGANMNPSISFFLLTQGRMSFIRFFLYAIAQTTGAFVGAALCFGVYYDAINSFDGGIRQVTGNQSTAAIFATYPSDYISVFGACLDQTLGAAVLCIGIGTIIDRRNHIPTFMQPALVGLVVTLIASCLALNCGGAINPARDFGPRLFTLVSGYGWEVISYNDYQWFWIPIVCPMIGAAAGAWAYELFIGLHMPDDLEMTLADKQFHSENIHSPHTVEYVPDFPSHRRFTTELKMPIV</sequence>
<dbReference type="InterPro" id="IPR023271">
    <property type="entry name" value="Aquaporin-like"/>
</dbReference>
<proteinExistence type="inferred from homology"/>
<dbReference type="OrthoDB" id="3222at2759"/>
<dbReference type="GO" id="GO:0006833">
    <property type="term" value="P:water transport"/>
    <property type="evidence" value="ECO:0000318"/>
    <property type="project" value="GO_Central"/>
</dbReference>
<keyword evidence="4 8" id="KW-0812">Transmembrane</keyword>
<dbReference type="PROSITE" id="PS00221">
    <property type="entry name" value="MIP"/>
    <property type="match status" value="1"/>
</dbReference>
<dbReference type="Gene3D" id="1.20.1080.10">
    <property type="entry name" value="Glycerol uptake facilitator protein"/>
    <property type="match status" value="1"/>
</dbReference>
<dbReference type="PANTHER" id="PTHR43829:SF27">
    <property type="entry name" value="AQUAPORIN-3"/>
    <property type="match status" value="1"/>
</dbReference>
<dbReference type="SUPFAM" id="SSF81338">
    <property type="entry name" value="Aquaporin-like"/>
    <property type="match status" value="1"/>
</dbReference>
<evidence type="ECO:0000313" key="10">
    <source>
        <dbReference type="Proteomes" id="UP000005239"/>
    </source>
</evidence>
<evidence type="ECO:0000256" key="1">
    <source>
        <dbReference type="ARBA" id="ARBA00004141"/>
    </source>
</evidence>
<dbReference type="PRINTS" id="PR00783">
    <property type="entry name" value="MINTRINSICP"/>
</dbReference>
<gene>
    <name evidence="9" type="primary">WBGene00089685</name>
</gene>
<dbReference type="GO" id="GO:0015793">
    <property type="term" value="P:glycerol transmembrane transport"/>
    <property type="evidence" value="ECO:0000318"/>
    <property type="project" value="GO_Central"/>
</dbReference>
<evidence type="ECO:0000256" key="8">
    <source>
        <dbReference type="RuleBase" id="RU000477"/>
    </source>
</evidence>
<evidence type="ECO:0000256" key="5">
    <source>
        <dbReference type="ARBA" id="ARBA00022989"/>
    </source>
</evidence>
<dbReference type="GO" id="GO:0015250">
    <property type="term" value="F:water channel activity"/>
    <property type="evidence" value="ECO:0000318"/>
    <property type="project" value="GO_Central"/>
</dbReference>
<reference evidence="9" key="2">
    <citation type="submission" date="2022-06" db="UniProtKB">
        <authorList>
            <consortium name="EnsemblMetazoa"/>
        </authorList>
    </citation>
    <scope>IDENTIFICATION</scope>
    <source>
        <strain evidence="9">PS312</strain>
    </source>
</reference>
<comment type="function">
    <text evidence="7">Aquaglyceroporin that may modulate the water content and osmolytes during anhydrobiosis.</text>
</comment>
<keyword evidence="5" id="KW-1133">Transmembrane helix</keyword>
<evidence type="ECO:0000256" key="2">
    <source>
        <dbReference type="ARBA" id="ARBA00006175"/>
    </source>
</evidence>
<dbReference type="PANTHER" id="PTHR43829">
    <property type="entry name" value="AQUAPORIN OR AQUAGLYCEROPORIN RELATED"/>
    <property type="match status" value="1"/>
</dbReference>
<keyword evidence="6" id="KW-0472">Membrane</keyword>
<dbReference type="InterPro" id="IPR022357">
    <property type="entry name" value="MIP_CS"/>
</dbReference>
<dbReference type="Pfam" id="PF00230">
    <property type="entry name" value="MIP"/>
    <property type="match status" value="1"/>
</dbReference>
<evidence type="ECO:0000256" key="3">
    <source>
        <dbReference type="ARBA" id="ARBA00022448"/>
    </source>
</evidence>
<dbReference type="Proteomes" id="UP000005239">
    <property type="component" value="Unassembled WGS sequence"/>
</dbReference>
<dbReference type="EnsemblMetazoa" id="PPA00131.1">
    <property type="protein sequence ID" value="PPA00131.1"/>
    <property type="gene ID" value="WBGene00089685"/>
</dbReference>
<dbReference type="InterPro" id="IPR000425">
    <property type="entry name" value="MIP"/>
</dbReference>
<evidence type="ECO:0000256" key="4">
    <source>
        <dbReference type="ARBA" id="ARBA00022692"/>
    </source>
</evidence>
<reference evidence="10" key="1">
    <citation type="journal article" date="2008" name="Nat. Genet.">
        <title>The Pristionchus pacificus genome provides a unique perspective on nematode lifestyle and parasitism.</title>
        <authorList>
            <person name="Dieterich C."/>
            <person name="Clifton S.W."/>
            <person name="Schuster L.N."/>
            <person name="Chinwalla A."/>
            <person name="Delehaunty K."/>
            <person name="Dinkelacker I."/>
            <person name="Fulton L."/>
            <person name="Fulton R."/>
            <person name="Godfrey J."/>
            <person name="Minx P."/>
            <person name="Mitreva M."/>
            <person name="Roeseler W."/>
            <person name="Tian H."/>
            <person name="Witte H."/>
            <person name="Yang S.P."/>
            <person name="Wilson R.K."/>
            <person name="Sommer R.J."/>
        </authorList>
    </citation>
    <scope>NUCLEOTIDE SEQUENCE [LARGE SCALE GENOMIC DNA]</scope>
    <source>
        <strain evidence="10">PS312</strain>
    </source>
</reference>
<accession>A0A2A6BFD4</accession>
<evidence type="ECO:0000256" key="7">
    <source>
        <dbReference type="ARBA" id="ARBA00045280"/>
    </source>
</evidence>
<dbReference type="GO" id="GO:0015254">
    <property type="term" value="F:glycerol channel activity"/>
    <property type="evidence" value="ECO:0000318"/>
    <property type="project" value="GO_Central"/>
</dbReference>
<keyword evidence="3 8" id="KW-0813">Transport</keyword>
<dbReference type="InterPro" id="IPR050363">
    <property type="entry name" value="MIP/Aquaporin"/>
</dbReference>
<name>A0A2A6BFD4_PRIPA</name>
<comment type="similarity">
    <text evidence="2 8">Belongs to the MIP/aquaporin (TC 1.A.8) family.</text>
</comment>
<protein>
    <submittedName>
        <fullName evidence="9">Uncharacterized protein</fullName>
    </submittedName>
</protein>
<keyword evidence="10" id="KW-1185">Reference proteome</keyword>
<accession>A0A8R1Y3F4</accession>
<dbReference type="AlphaFoldDB" id="A0A2A6BFD4"/>
<dbReference type="GO" id="GO:0005886">
    <property type="term" value="C:plasma membrane"/>
    <property type="evidence" value="ECO:0000318"/>
    <property type="project" value="GO_Central"/>
</dbReference>
<evidence type="ECO:0000313" key="9">
    <source>
        <dbReference type="EnsemblMetazoa" id="PPA00131.1"/>
    </source>
</evidence>